<feature type="compositionally biased region" description="Low complexity" evidence="1">
    <location>
        <begin position="43"/>
        <end position="77"/>
    </location>
</feature>
<dbReference type="EMBL" id="LHPF02000066">
    <property type="protein sequence ID" value="PSC67299.1"/>
    <property type="molecule type" value="Genomic_DNA"/>
</dbReference>
<evidence type="ECO:0000313" key="2">
    <source>
        <dbReference type="EMBL" id="PSC67299.1"/>
    </source>
</evidence>
<evidence type="ECO:0000313" key="3">
    <source>
        <dbReference type="Proteomes" id="UP000239649"/>
    </source>
</evidence>
<dbReference type="Proteomes" id="UP000239649">
    <property type="component" value="Unassembled WGS sequence"/>
</dbReference>
<sequence>MAGAREAPRRPTWLEASPSGARTLSLLAEKAPTDATVRVLEYPPATAARPPTAAASRATPLGAPPTAARPATAAPPGSALTPEPAYSSAALALAAPPTAAATKRAASAVPAALAAPVPTKAVATAAPALPSAGLHGDPALQDRLREHIEQAKAQIRQQLSPMFRLFLPPASCGSSGSHGSRDVFDSPVPASAGSSGRGAAATGVGGAAGLARGGVASPSPLPALPGGAGRKDLDSIVSSIKRLAAEMRLKQGALAAALPAAAAPPYHHHQQHPQQQRSSPVAARLLSPVGSGSSGLPSASGGGHRKPPR</sequence>
<feature type="region of interest" description="Disordered" evidence="1">
    <location>
        <begin position="170"/>
        <end position="232"/>
    </location>
</feature>
<feature type="region of interest" description="Disordered" evidence="1">
    <location>
        <begin position="41"/>
        <end position="83"/>
    </location>
</feature>
<feature type="compositionally biased region" description="Low complexity" evidence="1">
    <location>
        <begin position="190"/>
        <end position="202"/>
    </location>
</feature>
<feature type="compositionally biased region" description="Low complexity" evidence="1">
    <location>
        <begin position="285"/>
        <end position="299"/>
    </location>
</feature>
<name>A0A2P6UZP7_9CHLO</name>
<organism evidence="2 3">
    <name type="scientific">Micractinium conductrix</name>
    <dbReference type="NCBI Taxonomy" id="554055"/>
    <lineage>
        <taxon>Eukaryota</taxon>
        <taxon>Viridiplantae</taxon>
        <taxon>Chlorophyta</taxon>
        <taxon>core chlorophytes</taxon>
        <taxon>Trebouxiophyceae</taxon>
        <taxon>Chlorellales</taxon>
        <taxon>Chlorellaceae</taxon>
        <taxon>Chlorella clade</taxon>
        <taxon>Micractinium</taxon>
    </lineage>
</organism>
<feature type="compositionally biased region" description="Gly residues" evidence="1">
    <location>
        <begin position="203"/>
        <end position="212"/>
    </location>
</feature>
<keyword evidence="3" id="KW-1185">Reference proteome</keyword>
<feature type="region of interest" description="Disordered" evidence="1">
    <location>
        <begin position="260"/>
        <end position="309"/>
    </location>
</feature>
<evidence type="ECO:0000256" key="1">
    <source>
        <dbReference type="SAM" id="MobiDB-lite"/>
    </source>
</evidence>
<proteinExistence type="predicted"/>
<dbReference type="AlphaFoldDB" id="A0A2P6UZP7"/>
<comment type="caution">
    <text evidence="2">The sequence shown here is derived from an EMBL/GenBank/DDBJ whole genome shotgun (WGS) entry which is preliminary data.</text>
</comment>
<reference evidence="2 3" key="1">
    <citation type="journal article" date="2018" name="Plant J.">
        <title>Genome sequences of Chlorella sorokiniana UTEX 1602 and Micractinium conductrix SAG 241.80: implications to maltose excretion by a green alga.</title>
        <authorList>
            <person name="Arriola M.B."/>
            <person name="Velmurugan N."/>
            <person name="Zhang Y."/>
            <person name="Plunkett M.H."/>
            <person name="Hondzo H."/>
            <person name="Barney B.M."/>
        </authorList>
    </citation>
    <scope>NUCLEOTIDE SEQUENCE [LARGE SCALE GENOMIC DNA]</scope>
    <source>
        <strain evidence="2 3">SAG 241.80</strain>
    </source>
</reference>
<protein>
    <submittedName>
        <fullName evidence="2">Uncharacterized protein</fullName>
    </submittedName>
</protein>
<dbReference type="OrthoDB" id="10691133at2759"/>
<accession>A0A2P6UZP7</accession>
<gene>
    <name evidence="2" type="ORF">C2E20_9011</name>
</gene>